<dbReference type="AlphaFoldDB" id="A0A3D9ZVS7"/>
<comment type="caution">
    <text evidence="3">The sequence shown here is derived from an EMBL/GenBank/DDBJ whole genome shotgun (WGS) entry which is preliminary data.</text>
</comment>
<accession>A0A3D9ZVS7</accession>
<dbReference type="EMBL" id="QUMQ01000001">
    <property type="protein sequence ID" value="REG00174.1"/>
    <property type="molecule type" value="Genomic_DNA"/>
</dbReference>
<dbReference type="Gene3D" id="3.30.465.10">
    <property type="match status" value="2"/>
</dbReference>
<dbReference type="PANTHER" id="PTHR42659:SF1">
    <property type="entry name" value="OXIDOREDUCTASE"/>
    <property type="match status" value="1"/>
</dbReference>
<evidence type="ECO:0000259" key="2">
    <source>
        <dbReference type="PROSITE" id="PS51387"/>
    </source>
</evidence>
<dbReference type="InterPro" id="IPR036318">
    <property type="entry name" value="FAD-bd_PCMH-like_sf"/>
</dbReference>
<organism evidence="3 4">
    <name type="scientific">Asanoa ferruginea</name>
    <dbReference type="NCBI Taxonomy" id="53367"/>
    <lineage>
        <taxon>Bacteria</taxon>
        <taxon>Bacillati</taxon>
        <taxon>Actinomycetota</taxon>
        <taxon>Actinomycetes</taxon>
        <taxon>Micromonosporales</taxon>
        <taxon>Micromonosporaceae</taxon>
        <taxon>Asanoa</taxon>
    </lineage>
</organism>
<keyword evidence="4" id="KW-1185">Reference proteome</keyword>
<dbReference type="PROSITE" id="PS51387">
    <property type="entry name" value="FAD_PCMH"/>
    <property type="match status" value="1"/>
</dbReference>
<evidence type="ECO:0000313" key="4">
    <source>
        <dbReference type="Proteomes" id="UP000256913"/>
    </source>
</evidence>
<dbReference type="GO" id="GO:0071949">
    <property type="term" value="F:FAD binding"/>
    <property type="evidence" value="ECO:0007669"/>
    <property type="project" value="InterPro"/>
</dbReference>
<dbReference type="PANTHER" id="PTHR42659">
    <property type="entry name" value="XANTHINE DEHYDROGENASE SUBUNIT C-RELATED"/>
    <property type="match status" value="1"/>
</dbReference>
<dbReference type="OrthoDB" id="9814706at2"/>
<dbReference type="SMART" id="SM01092">
    <property type="entry name" value="CO_deh_flav_C"/>
    <property type="match status" value="1"/>
</dbReference>
<proteinExistence type="predicted"/>
<dbReference type="InterPro" id="IPR051312">
    <property type="entry name" value="Diverse_Substr_Oxidored"/>
</dbReference>
<dbReference type="Gene3D" id="3.30.43.10">
    <property type="entry name" value="Uridine Diphospho-n-acetylenolpyruvylglucosamine Reductase, domain 2"/>
    <property type="match status" value="1"/>
</dbReference>
<dbReference type="Pfam" id="PF03450">
    <property type="entry name" value="CO_deh_flav_C"/>
    <property type="match status" value="1"/>
</dbReference>
<feature type="domain" description="FAD-binding PCMH-type" evidence="2">
    <location>
        <begin position="1"/>
        <end position="223"/>
    </location>
</feature>
<dbReference type="SUPFAM" id="SSF56176">
    <property type="entry name" value="FAD-binding/transporter-associated domain-like"/>
    <property type="match status" value="1"/>
</dbReference>
<reference evidence="3 4" key="1">
    <citation type="submission" date="2018-08" db="EMBL/GenBank/DDBJ databases">
        <title>Sequencing the genomes of 1000 actinobacteria strains.</title>
        <authorList>
            <person name="Klenk H.-P."/>
        </authorList>
    </citation>
    <scope>NUCLEOTIDE SEQUENCE [LARGE SCALE GENOMIC DNA]</scope>
    <source>
        <strain evidence="3 4">DSM 44099</strain>
    </source>
</reference>
<evidence type="ECO:0000313" key="3">
    <source>
        <dbReference type="EMBL" id="REG00174.1"/>
    </source>
</evidence>
<evidence type="ECO:0000256" key="1">
    <source>
        <dbReference type="ARBA" id="ARBA00023002"/>
    </source>
</evidence>
<protein>
    <submittedName>
        <fullName evidence="3">Xanthine dehydrogenase YagS FAD-binding subunit</fullName>
    </submittedName>
</protein>
<keyword evidence="1" id="KW-0560">Oxidoreductase</keyword>
<dbReference type="InterPro" id="IPR002346">
    <property type="entry name" value="Mopterin_DH_FAD-bd"/>
</dbReference>
<dbReference type="RefSeq" id="WP_116071518.1">
    <property type="nucleotide sequence ID" value="NZ_BONB01000003.1"/>
</dbReference>
<dbReference type="InterPro" id="IPR016167">
    <property type="entry name" value="FAD-bd_PCMH_sub1"/>
</dbReference>
<dbReference type="SUPFAM" id="SSF55447">
    <property type="entry name" value="CO dehydrogenase flavoprotein C-terminal domain-like"/>
    <property type="match status" value="1"/>
</dbReference>
<sequence length="331" mass="34940">MRAFRYARASDPGAAATMVAGTPDAAYLGGGTNLVDLMKLGVLRPGLLVDVSRLPFDVVDHRPDGGVLIGGAVRNAGLVRDEGIRRRYPAVARAVLAGASGQVRSQATVAGNLLQRTRCPYFQNTGTPCNKREPGSGCSAIRGAHRDLAVIGTSDACVASHPSDLAVALAAYDAVVEVRRPDGIERLVPLRDLHRLPGDTPWIETVLEPGDLITGVQLPAPPEGALATYRKVRDRWSYAFAVVSVAAVLRRGAGGRLDEVRLALGGVAPKPWRLRATERLLTGTDPTDDEVRAATRAGFADARPLPDNAFKIDLAADLVAAVLRDLRGAGS</sequence>
<name>A0A3D9ZVS7_9ACTN</name>
<dbReference type="Pfam" id="PF00941">
    <property type="entry name" value="FAD_binding_5"/>
    <property type="match status" value="1"/>
</dbReference>
<dbReference type="GO" id="GO:0016491">
    <property type="term" value="F:oxidoreductase activity"/>
    <property type="evidence" value="ECO:0007669"/>
    <property type="project" value="UniProtKB-KW"/>
</dbReference>
<dbReference type="InterPro" id="IPR016166">
    <property type="entry name" value="FAD-bd_PCMH"/>
</dbReference>
<gene>
    <name evidence="3" type="ORF">DFJ67_6225</name>
</gene>
<dbReference type="InterPro" id="IPR016169">
    <property type="entry name" value="FAD-bd_PCMH_sub2"/>
</dbReference>
<dbReference type="InterPro" id="IPR005107">
    <property type="entry name" value="CO_DH_flav_C"/>
</dbReference>
<dbReference type="Proteomes" id="UP000256913">
    <property type="component" value="Unassembled WGS sequence"/>
</dbReference>
<dbReference type="InterPro" id="IPR036683">
    <property type="entry name" value="CO_DH_flav_C_dom_sf"/>
</dbReference>
<dbReference type="Gene3D" id="3.30.390.50">
    <property type="entry name" value="CO dehydrogenase flavoprotein, C-terminal domain"/>
    <property type="match status" value="1"/>
</dbReference>